<sequence>MNAPLAAISTHPTVGLVITTGEDSSAWALITSEPEAGAVVEYHRLSHQLDTAARHDAMLTALQHAEQFAHSLGIGSVELAVYHSTTRLEFLKLGGEFGRVRVLTRSAISFNHPTYVTVKSQTHRLVFKPRVHAATEFVAATDGSFHPHYGGGAYAWVTDDGRHGRGSAQVKSPLEAELTAVLKLLRSARPGTKIHALLDSEDAIEAIEEGTVPRHRHFLPGTTIVILDKIASKRAHVDLSLEWVKGHNGHPLNDAADRLARLARQRSVFGTPLEVTNHIANGIVKEATLGSSDTTAISPRTRGP</sequence>
<dbReference type="InterPro" id="IPR002156">
    <property type="entry name" value="RNaseH_domain"/>
</dbReference>
<reference evidence="3" key="1">
    <citation type="submission" date="2017-03" db="EMBL/GenBank/DDBJ databases">
        <authorList>
            <person name="Lund M.B."/>
        </authorList>
    </citation>
    <scope>NUCLEOTIDE SEQUENCE [LARGE SCALE GENOMIC DNA]</scope>
</reference>
<proteinExistence type="predicted"/>
<feature type="domain" description="RNase H type-1" evidence="1">
    <location>
        <begin position="133"/>
        <end position="265"/>
    </location>
</feature>
<dbReference type="GO" id="GO:0003676">
    <property type="term" value="F:nucleic acid binding"/>
    <property type="evidence" value="ECO:0007669"/>
    <property type="project" value="InterPro"/>
</dbReference>
<accession>A0A2A6FTJ5</accession>
<protein>
    <recommendedName>
        <fullName evidence="1">RNase H type-1 domain-containing protein</fullName>
    </recommendedName>
</protein>
<comment type="caution">
    <text evidence="2">The sequence shown here is derived from an EMBL/GenBank/DDBJ whole genome shotgun (WGS) entry which is preliminary data.</text>
</comment>
<dbReference type="InterPro" id="IPR036397">
    <property type="entry name" value="RNaseH_sf"/>
</dbReference>
<dbReference type="PROSITE" id="PS50879">
    <property type="entry name" value="RNASE_H_1"/>
    <property type="match status" value="1"/>
</dbReference>
<evidence type="ECO:0000259" key="1">
    <source>
        <dbReference type="PROSITE" id="PS50879"/>
    </source>
</evidence>
<gene>
    <name evidence="2" type="ORF">B5766_02205</name>
</gene>
<evidence type="ECO:0000313" key="3">
    <source>
        <dbReference type="Proteomes" id="UP000219994"/>
    </source>
</evidence>
<organism evidence="2 3">
    <name type="scientific">Candidatus Lumbricidiphila eiseniae</name>
    <dbReference type="NCBI Taxonomy" id="1969409"/>
    <lineage>
        <taxon>Bacteria</taxon>
        <taxon>Bacillati</taxon>
        <taxon>Actinomycetota</taxon>
        <taxon>Actinomycetes</taxon>
        <taxon>Micrococcales</taxon>
        <taxon>Microbacteriaceae</taxon>
        <taxon>Candidatus Lumbricidiphila</taxon>
    </lineage>
</organism>
<evidence type="ECO:0000313" key="2">
    <source>
        <dbReference type="EMBL" id="PDQ35980.1"/>
    </source>
</evidence>
<name>A0A2A6FTJ5_9MICO</name>
<dbReference type="Pfam" id="PF00075">
    <property type="entry name" value="RNase_H"/>
    <property type="match status" value="1"/>
</dbReference>
<dbReference type="GO" id="GO:0004523">
    <property type="term" value="F:RNA-DNA hybrid ribonuclease activity"/>
    <property type="evidence" value="ECO:0007669"/>
    <property type="project" value="InterPro"/>
</dbReference>
<dbReference type="EMBL" id="NAEP01000023">
    <property type="protein sequence ID" value="PDQ35980.1"/>
    <property type="molecule type" value="Genomic_DNA"/>
</dbReference>
<dbReference type="Proteomes" id="UP000219994">
    <property type="component" value="Unassembled WGS sequence"/>
</dbReference>
<dbReference type="SUPFAM" id="SSF53098">
    <property type="entry name" value="Ribonuclease H-like"/>
    <property type="match status" value="1"/>
</dbReference>
<dbReference type="Gene3D" id="3.30.420.10">
    <property type="entry name" value="Ribonuclease H-like superfamily/Ribonuclease H"/>
    <property type="match status" value="1"/>
</dbReference>
<dbReference type="AlphaFoldDB" id="A0A2A6FTJ5"/>
<dbReference type="InterPro" id="IPR012337">
    <property type="entry name" value="RNaseH-like_sf"/>
</dbReference>